<reference evidence="2 3" key="1">
    <citation type="submission" date="2020-02" db="EMBL/GenBank/DDBJ databases">
        <title>A chromosome-scale genome assembly of the black bullhead catfish (Ameiurus melas).</title>
        <authorList>
            <person name="Wen M."/>
            <person name="Zham M."/>
            <person name="Cabau C."/>
            <person name="Klopp C."/>
            <person name="Donnadieu C."/>
            <person name="Roques C."/>
            <person name="Bouchez O."/>
            <person name="Lampietro C."/>
            <person name="Jouanno E."/>
            <person name="Herpin A."/>
            <person name="Louis A."/>
            <person name="Berthelot C."/>
            <person name="Parey E."/>
            <person name="Roest-Crollius H."/>
            <person name="Braasch I."/>
            <person name="Postlethwait J."/>
            <person name="Robinson-Rechavi M."/>
            <person name="Echchiki A."/>
            <person name="Begum T."/>
            <person name="Montfort J."/>
            <person name="Schartl M."/>
            <person name="Bobe J."/>
            <person name="Guiguen Y."/>
        </authorList>
    </citation>
    <scope>NUCLEOTIDE SEQUENCE [LARGE SCALE GENOMIC DNA]</scope>
    <source>
        <strain evidence="2">M_S1</strain>
        <tissue evidence="2">Blood</tissue>
    </source>
</reference>
<accession>A0A7J6A808</accession>
<sequence length="118" mass="12419">MLSHGDGNSTHSLPSQRQGKEEGSRGGGGSGTEGLEDAFSSLYCPLFGIIPCARLCSNPSDSRETDGVPLALPSANRLCQNQLTRVDSARTLHALREEAGATETCTPKRPSCTDLISD</sequence>
<evidence type="ECO:0000313" key="3">
    <source>
        <dbReference type="Proteomes" id="UP000593565"/>
    </source>
</evidence>
<keyword evidence="3" id="KW-1185">Reference proteome</keyword>
<organism evidence="2 3">
    <name type="scientific">Ameiurus melas</name>
    <name type="common">Black bullhead</name>
    <name type="synonym">Silurus melas</name>
    <dbReference type="NCBI Taxonomy" id="219545"/>
    <lineage>
        <taxon>Eukaryota</taxon>
        <taxon>Metazoa</taxon>
        <taxon>Chordata</taxon>
        <taxon>Craniata</taxon>
        <taxon>Vertebrata</taxon>
        <taxon>Euteleostomi</taxon>
        <taxon>Actinopterygii</taxon>
        <taxon>Neopterygii</taxon>
        <taxon>Teleostei</taxon>
        <taxon>Ostariophysi</taxon>
        <taxon>Siluriformes</taxon>
        <taxon>Ictaluridae</taxon>
        <taxon>Ameiurus</taxon>
    </lineage>
</organism>
<comment type="caution">
    <text evidence="2">The sequence shown here is derived from an EMBL/GenBank/DDBJ whole genome shotgun (WGS) entry which is preliminary data.</text>
</comment>
<evidence type="ECO:0000313" key="2">
    <source>
        <dbReference type="EMBL" id="KAF4078946.1"/>
    </source>
</evidence>
<protein>
    <submittedName>
        <fullName evidence="2">Uncharacterized protein</fullName>
    </submittedName>
</protein>
<dbReference type="EMBL" id="JAAGNN010000016">
    <property type="protein sequence ID" value="KAF4078946.1"/>
    <property type="molecule type" value="Genomic_DNA"/>
</dbReference>
<dbReference type="AlphaFoldDB" id="A0A7J6A808"/>
<feature type="region of interest" description="Disordered" evidence="1">
    <location>
        <begin position="1"/>
        <end position="34"/>
    </location>
</feature>
<evidence type="ECO:0000256" key="1">
    <source>
        <dbReference type="SAM" id="MobiDB-lite"/>
    </source>
</evidence>
<dbReference type="Proteomes" id="UP000593565">
    <property type="component" value="Unassembled WGS sequence"/>
</dbReference>
<name>A0A7J6A808_AMEME</name>
<proteinExistence type="predicted"/>
<gene>
    <name evidence="2" type="ORF">AMELA_G00187510</name>
</gene>
<feature type="compositionally biased region" description="Polar residues" evidence="1">
    <location>
        <begin position="1"/>
        <end position="17"/>
    </location>
</feature>